<dbReference type="Proteomes" id="UP001337655">
    <property type="component" value="Unassembled WGS sequence"/>
</dbReference>
<dbReference type="GeneID" id="89930307"/>
<sequence length="529" mass="59962">MKWSQWFWEVLWGRQHQSQQGVWIQTSRPAAIDLGFDADERKLSQETKTRDSSDDNSSPKNEGDGAGQNDDQEQQSQGPQPVGFWDPRLAGVRTEAFFKWSVTTSVLFVFIIAVLSLFWGALSSIDQNTAALKVYVVDFDGRVAPYDNIDPVVGPIVTQMTAAARQNRVSLGYQIRQPAEFNNDPIQVRQAVYDFDAWAALIVNPNATALLVSAVQNANTSYDPNGAMQLVYTDSRDDTNWYDFISPLIRPFLTQVTASVGTQWAQQVLQNATSNDTLASNLQQVPQAVSPAVGFSEYNLRPFYPYTAIPAISVGLIYLIIISFFSFAFYLPIHFKYLKPEGHPPLHFWQLTLWRWCSTMLAYFILSLAYSLVSLAFNINFHGGNPIQSETLPTIESYGNPTAFGYGTFPMFWLLNWVGMMALGLACENVAMVVGQPWSALWLIFWVISNVTTAFYDIEIEPGFYHWGYAWPLHSIVEASRMILFDLHPTLGKDFGILIAWAIVNSAVFPFACYFMRWKSKHHIHEYYR</sequence>
<protein>
    <recommendedName>
        <fullName evidence="3">DUF3533 domain-containing protein</fullName>
    </recommendedName>
</protein>
<gene>
    <name evidence="4" type="ORF">LTR77_008975</name>
</gene>
<dbReference type="InterPro" id="IPR053001">
    <property type="entry name" value="MNNG_permease-like"/>
</dbReference>
<keyword evidence="2" id="KW-0472">Membrane</keyword>
<evidence type="ECO:0000313" key="4">
    <source>
        <dbReference type="EMBL" id="KAK5165446.1"/>
    </source>
</evidence>
<feature type="transmembrane region" description="Helical" evidence="2">
    <location>
        <begin position="361"/>
        <end position="383"/>
    </location>
</feature>
<evidence type="ECO:0000313" key="5">
    <source>
        <dbReference type="Proteomes" id="UP001337655"/>
    </source>
</evidence>
<evidence type="ECO:0000259" key="3">
    <source>
        <dbReference type="Pfam" id="PF12051"/>
    </source>
</evidence>
<dbReference type="EMBL" id="JAVRRT010000016">
    <property type="protein sequence ID" value="KAK5165446.1"/>
    <property type="molecule type" value="Genomic_DNA"/>
</dbReference>
<proteinExistence type="predicted"/>
<keyword evidence="2" id="KW-1133">Transmembrane helix</keyword>
<feature type="transmembrane region" description="Helical" evidence="2">
    <location>
        <begin position="403"/>
        <end position="426"/>
    </location>
</feature>
<dbReference type="PANTHER" id="PTHR34814">
    <property type="entry name" value="NITROSOGUANIDINE RESISTANCE PROTEIN SNG1"/>
    <property type="match status" value="1"/>
</dbReference>
<name>A0AAV9NZ65_9PEZI</name>
<keyword evidence="2" id="KW-0812">Transmembrane</keyword>
<dbReference type="AlphaFoldDB" id="A0AAV9NZ65"/>
<feature type="transmembrane region" description="Helical" evidence="2">
    <location>
        <begin position="97"/>
        <end position="122"/>
    </location>
</feature>
<feature type="transmembrane region" description="Helical" evidence="2">
    <location>
        <begin position="438"/>
        <end position="456"/>
    </location>
</feature>
<dbReference type="Pfam" id="PF12051">
    <property type="entry name" value="DUF3533"/>
    <property type="match status" value="1"/>
</dbReference>
<feature type="compositionally biased region" description="Basic and acidic residues" evidence="1">
    <location>
        <begin position="38"/>
        <end position="53"/>
    </location>
</feature>
<accession>A0AAV9NZ65</accession>
<organism evidence="4 5">
    <name type="scientific">Saxophila tyrrhenica</name>
    <dbReference type="NCBI Taxonomy" id="1690608"/>
    <lineage>
        <taxon>Eukaryota</taxon>
        <taxon>Fungi</taxon>
        <taxon>Dikarya</taxon>
        <taxon>Ascomycota</taxon>
        <taxon>Pezizomycotina</taxon>
        <taxon>Dothideomycetes</taxon>
        <taxon>Dothideomycetidae</taxon>
        <taxon>Mycosphaerellales</taxon>
        <taxon>Extremaceae</taxon>
        <taxon>Saxophila</taxon>
    </lineage>
</organism>
<dbReference type="InterPro" id="IPR022703">
    <property type="entry name" value="DUF3533"/>
</dbReference>
<evidence type="ECO:0000256" key="1">
    <source>
        <dbReference type="SAM" id="MobiDB-lite"/>
    </source>
</evidence>
<keyword evidence="5" id="KW-1185">Reference proteome</keyword>
<feature type="transmembrane region" description="Helical" evidence="2">
    <location>
        <begin position="495"/>
        <end position="515"/>
    </location>
</feature>
<feature type="transmembrane region" description="Helical" evidence="2">
    <location>
        <begin position="308"/>
        <end position="331"/>
    </location>
</feature>
<reference evidence="4 5" key="1">
    <citation type="submission" date="2023-08" db="EMBL/GenBank/DDBJ databases">
        <title>Black Yeasts Isolated from many extreme environments.</title>
        <authorList>
            <person name="Coleine C."/>
            <person name="Stajich J.E."/>
            <person name="Selbmann L."/>
        </authorList>
    </citation>
    <scope>NUCLEOTIDE SEQUENCE [LARGE SCALE GENOMIC DNA]</scope>
    <source>
        <strain evidence="4 5">CCFEE 5935</strain>
    </source>
</reference>
<comment type="caution">
    <text evidence="4">The sequence shown here is derived from an EMBL/GenBank/DDBJ whole genome shotgun (WGS) entry which is preliminary data.</text>
</comment>
<evidence type="ECO:0000256" key="2">
    <source>
        <dbReference type="SAM" id="Phobius"/>
    </source>
</evidence>
<dbReference type="RefSeq" id="XP_064655530.1">
    <property type="nucleotide sequence ID" value="XM_064806204.1"/>
</dbReference>
<dbReference type="PANTHER" id="PTHR34814:SF1">
    <property type="entry name" value="NITROSOGUANIDINE RESISTANCE PROTEIN SNG1"/>
    <property type="match status" value="1"/>
</dbReference>
<feature type="region of interest" description="Disordered" evidence="1">
    <location>
        <begin position="38"/>
        <end position="85"/>
    </location>
</feature>
<feature type="domain" description="DUF3533" evidence="3">
    <location>
        <begin position="106"/>
        <end position="506"/>
    </location>
</feature>
<dbReference type="GO" id="GO:0016020">
    <property type="term" value="C:membrane"/>
    <property type="evidence" value="ECO:0007669"/>
    <property type="project" value="TreeGrafter"/>
</dbReference>